<name>A0A2W5Q0B5_VARPD</name>
<protein>
    <submittedName>
        <fullName evidence="3">Damage-inducible protein</fullName>
    </submittedName>
</protein>
<gene>
    <name evidence="3" type="ORF">DI563_18860</name>
</gene>
<keyword evidence="1" id="KW-1133">Transmembrane helix</keyword>
<comment type="caution">
    <text evidence="3">The sequence shown here is derived from an EMBL/GenBank/DDBJ whole genome shotgun (WGS) entry which is preliminary data.</text>
</comment>
<reference evidence="3 4" key="1">
    <citation type="submission" date="2017-08" db="EMBL/GenBank/DDBJ databases">
        <title>Infants hospitalized years apart are colonized by the same room-sourced microbial strains.</title>
        <authorList>
            <person name="Brooks B."/>
            <person name="Olm M.R."/>
            <person name="Firek B.A."/>
            <person name="Baker R."/>
            <person name="Thomas B.C."/>
            <person name="Morowitz M.J."/>
            <person name="Banfield J.F."/>
        </authorList>
    </citation>
    <scope>NUCLEOTIDE SEQUENCE [LARGE SCALE GENOMIC DNA]</scope>
    <source>
        <strain evidence="3">S2_005_003_R2_41</strain>
    </source>
</reference>
<proteinExistence type="predicted"/>
<dbReference type="Pfam" id="PF02464">
    <property type="entry name" value="CinA"/>
    <property type="match status" value="1"/>
</dbReference>
<feature type="domain" description="CinA C-terminal" evidence="2">
    <location>
        <begin position="12"/>
        <end position="163"/>
    </location>
</feature>
<dbReference type="AlphaFoldDB" id="A0A2W5Q0B5"/>
<dbReference type="SUPFAM" id="SSF142433">
    <property type="entry name" value="CinA-like"/>
    <property type="match status" value="1"/>
</dbReference>
<keyword evidence="1" id="KW-0472">Membrane</keyword>
<dbReference type="InterPro" id="IPR008136">
    <property type="entry name" value="CinA_C"/>
</dbReference>
<feature type="transmembrane region" description="Helical" evidence="1">
    <location>
        <begin position="38"/>
        <end position="60"/>
    </location>
</feature>
<evidence type="ECO:0000256" key="1">
    <source>
        <dbReference type="SAM" id="Phobius"/>
    </source>
</evidence>
<dbReference type="NCBIfam" id="TIGR00199">
    <property type="entry name" value="PncC_domain"/>
    <property type="match status" value="1"/>
</dbReference>
<evidence type="ECO:0000313" key="4">
    <source>
        <dbReference type="Proteomes" id="UP000249135"/>
    </source>
</evidence>
<evidence type="ECO:0000259" key="2">
    <source>
        <dbReference type="Pfam" id="PF02464"/>
    </source>
</evidence>
<evidence type="ECO:0000313" key="3">
    <source>
        <dbReference type="EMBL" id="PZQ70039.1"/>
    </source>
</evidence>
<dbReference type="EMBL" id="QFPP01000280">
    <property type="protein sequence ID" value="PZQ70039.1"/>
    <property type="molecule type" value="Genomic_DNA"/>
</dbReference>
<dbReference type="Gene3D" id="3.90.950.20">
    <property type="entry name" value="CinA-like"/>
    <property type="match status" value="1"/>
</dbReference>
<dbReference type="Proteomes" id="UP000249135">
    <property type="component" value="Unassembled WGS sequence"/>
</dbReference>
<organism evidence="3 4">
    <name type="scientific">Variovorax paradoxus</name>
    <dbReference type="NCBI Taxonomy" id="34073"/>
    <lineage>
        <taxon>Bacteria</taxon>
        <taxon>Pseudomonadati</taxon>
        <taxon>Pseudomonadota</taxon>
        <taxon>Betaproteobacteria</taxon>
        <taxon>Burkholderiales</taxon>
        <taxon>Comamonadaceae</taxon>
        <taxon>Variovorax</taxon>
    </lineage>
</organism>
<dbReference type="InterPro" id="IPR036653">
    <property type="entry name" value="CinA-like_C"/>
</dbReference>
<keyword evidence="1" id="KW-0812">Transmembrane</keyword>
<sequence>MTDHATLPPLHTLAHDVAMQLKARHETVAVAESSAGGLVSAALLAVPGASAYFLGGAVVYSRRAGKALMGLTAADMEGMRAETQPYARMMAARVRDAHRSTWGLCESGAAGPSGSPYGDPPGHVCIAVAGLQTHSRVAATGQSERALNMDFFARELLALFAQLLRGGPAP</sequence>
<accession>A0A2W5Q0B5</accession>